<dbReference type="GO" id="GO:0016779">
    <property type="term" value="F:nucleotidyltransferase activity"/>
    <property type="evidence" value="ECO:0007669"/>
    <property type="project" value="UniProtKB-KW"/>
</dbReference>
<keyword evidence="13" id="KW-0808">Transferase</keyword>
<dbReference type="CDD" id="cd10030">
    <property type="entry name" value="UDG-F4_TTUDGA_SPO1dp_like"/>
    <property type="match status" value="1"/>
</dbReference>
<evidence type="ECO:0000256" key="10">
    <source>
        <dbReference type="ARBA" id="ARBA00023014"/>
    </source>
</evidence>
<dbReference type="SMART" id="SM00987">
    <property type="entry name" value="UreE_C"/>
    <property type="match status" value="1"/>
</dbReference>
<dbReference type="GO" id="GO:0051539">
    <property type="term" value="F:4 iron, 4 sulfur cluster binding"/>
    <property type="evidence" value="ECO:0007669"/>
    <property type="project" value="UniProtKB-KW"/>
</dbReference>
<dbReference type="GO" id="GO:0046872">
    <property type="term" value="F:metal ion binding"/>
    <property type="evidence" value="ECO:0007669"/>
    <property type="project" value="UniProtKB-KW"/>
</dbReference>
<evidence type="ECO:0000313" key="13">
    <source>
        <dbReference type="EMBL" id="MBB6210356.1"/>
    </source>
</evidence>
<dbReference type="InterPro" id="IPR036895">
    <property type="entry name" value="Uracil-DNA_glycosylase-like_sf"/>
</dbReference>
<dbReference type="GO" id="GO:0006281">
    <property type="term" value="P:DNA repair"/>
    <property type="evidence" value="ECO:0007669"/>
    <property type="project" value="UniProtKB-KW"/>
</dbReference>
<evidence type="ECO:0000256" key="11">
    <source>
        <dbReference type="ARBA" id="ARBA00023204"/>
    </source>
</evidence>
<dbReference type="PANTHER" id="PTHR33693">
    <property type="entry name" value="TYPE-5 URACIL-DNA GLYCOSYLASE"/>
    <property type="match status" value="1"/>
</dbReference>
<keyword evidence="14" id="KW-1185">Reference proteome</keyword>
<evidence type="ECO:0000256" key="8">
    <source>
        <dbReference type="ARBA" id="ARBA00022801"/>
    </source>
</evidence>
<dbReference type="Gene3D" id="3.40.470.10">
    <property type="entry name" value="Uracil-DNA glycosylase-like domain"/>
    <property type="match status" value="1"/>
</dbReference>
<keyword evidence="7" id="KW-0227">DNA damage</keyword>
<dbReference type="NCBIfam" id="TIGR00758">
    <property type="entry name" value="UDG_fam4"/>
    <property type="match status" value="1"/>
</dbReference>
<name>A0A7W9ZF53_NOVIT</name>
<dbReference type="AlphaFoldDB" id="A0A7W9ZF53"/>
<keyword evidence="10" id="KW-0411">Iron-sulfur</keyword>
<dbReference type="InterPro" id="IPR051536">
    <property type="entry name" value="UDG_Type-4/5"/>
</dbReference>
<protein>
    <recommendedName>
        <fullName evidence="4">Type-4 uracil-DNA glycosylase</fullName>
        <ecNumber evidence="3">3.2.2.27</ecNumber>
    </recommendedName>
</protein>
<evidence type="ECO:0000256" key="9">
    <source>
        <dbReference type="ARBA" id="ARBA00023004"/>
    </source>
</evidence>
<evidence type="ECO:0000256" key="6">
    <source>
        <dbReference type="ARBA" id="ARBA00022723"/>
    </source>
</evidence>
<keyword evidence="9" id="KW-0408">Iron</keyword>
<organism evidence="13 14">
    <name type="scientific">Novispirillum itersonii</name>
    <name type="common">Aquaspirillum itersonii</name>
    <dbReference type="NCBI Taxonomy" id="189"/>
    <lineage>
        <taxon>Bacteria</taxon>
        <taxon>Pseudomonadati</taxon>
        <taxon>Pseudomonadota</taxon>
        <taxon>Alphaproteobacteria</taxon>
        <taxon>Rhodospirillales</taxon>
        <taxon>Novispirillaceae</taxon>
        <taxon>Novispirillum</taxon>
    </lineage>
</organism>
<dbReference type="InterPro" id="IPR005273">
    <property type="entry name" value="Ura-DNA_glyco_family4"/>
</dbReference>
<keyword evidence="6" id="KW-0479">Metal-binding</keyword>
<evidence type="ECO:0000313" key="14">
    <source>
        <dbReference type="Proteomes" id="UP000544872"/>
    </source>
</evidence>
<accession>A0A7W9ZF53</accession>
<comment type="similarity">
    <text evidence="2">Belongs to the uracil-DNA glycosylase (UDG) superfamily. Type 4 (UDGa) family.</text>
</comment>
<dbReference type="Proteomes" id="UP000544872">
    <property type="component" value="Unassembled WGS sequence"/>
</dbReference>
<evidence type="ECO:0000256" key="4">
    <source>
        <dbReference type="ARBA" id="ARBA00019403"/>
    </source>
</evidence>
<dbReference type="PANTHER" id="PTHR33693:SF1">
    <property type="entry name" value="TYPE-4 URACIL-DNA GLYCOSYLASE"/>
    <property type="match status" value="1"/>
</dbReference>
<dbReference type="RefSeq" id="WP_311769113.1">
    <property type="nucleotide sequence ID" value="NZ_JACIIX010000005.1"/>
</dbReference>
<keyword evidence="8" id="KW-0378">Hydrolase</keyword>
<dbReference type="Pfam" id="PF03167">
    <property type="entry name" value="UDG"/>
    <property type="match status" value="1"/>
</dbReference>
<dbReference type="EC" id="3.2.2.27" evidence="3"/>
<dbReference type="SMART" id="SM00986">
    <property type="entry name" value="UDG"/>
    <property type="match status" value="1"/>
</dbReference>
<feature type="domain" description="Uracil-DNA glycosylase-like" evidence="12">
    <location>
        <begin position="140"/>
        <end position="293"/>
    </location>
</feature>
<dbReference type="SUPFAM" id="SSF52141">
    <property type="entry name" value="Uracil-DNA glycosylase-like"/>
    <property type="match status" value="1"/>
</dbReference>
<keyword evidence="11" id="KW-0234">DNA repair</keyword>
<reference evidence="13 14" key="1">
    <citation type="submission" date="2020-08" db="EMBL/GenBank/DDBJ databases">
        <title>Genomic Encyclopedia of Type Strains, Phase IV (KMG-IV): sequencing the most valuable type-strain genomes for metagenomic binning, comparative biology and taxonomic classification.</title>
        <authorList>
            <person name="Goeker M."/>
        </authorList>
    </citation>
    <scope>NUCLEOTIDE SEQUENCE [LARGE SCALE GENOMIC DNA]</scope>
    <source>
        <strain evidence="13 14">DSM 11590</strain>
    </source>
</reference>
<evidence type="ECO:0000259" key="12">
    <source>
        <dbReference type="SMART" id="SM00986"/>
    </source>
</evidence>
<keyword evidence="5" id="KW-0004">4Fe-4S</keyword>
<evidence type="ECO:0000256" key="3">
    <source>
        <dbReference type="ARBA" id="ARBA00012030"/>
    </source>
</evidence>
<comment type="catalytic activity">
    <reaction evidence="1">
        <text>Hydrolyzes single-stranded DNA or mismatched double-stranded DNA and polynucleotides, releasing free uracil.</text>
        <dbReference type="EC" id="3.2.2.27"/>
    </reaction>
</comment>
<sequence length="310" mass="32707">MSYPSVSAADFDAAAFGFAGDVALLQWYLEAGVDDCIAEAPLDRYAQSAAQAAARQSAPVAAMAGTPEPRASAVQVQTPPVSFPAAAVRPSAPALAADPHQALGTATHTAQACTTLEQLKAAVEGFDGCPLKITASSTVFADGNPKAPLMVIGEAPGRDEDRVGKPFVGESGQLLDKMLESIGIAGRADYYITNVLPWRPPGNRVPTDAEVAVCLPFLIRHIELVQPQVILLVGGLSAKALFAVNEGITRLRGRWRAYQTPGLSHPVPAIATFHPAYLLRSPVQKRMAWRDLLDVREKLAQMAAHKSAGG</sequence>
<dbReference type="EMBL" id="JACIIX010000005">
    <property type="protein sequence ID" value="MBB6210356.1"/>
    <property type="molecule type" value="Genomic_DNA"/>
</dbReference>
<evidence type="ECO:0000256" key="7">
    <source>
        <dbReference type="ARBA" id="ARBA00022763"/>
    </source>
</evidence>
<evidence type="ECO:0000256" key="5">
    <source>
        <dbReference type="ARBA" id="ARBA00022485"/>
    </source>
</evidence>
<proteinExistence type="inferred from homology"/>
<dbReference type="GO" id="GO:0004844">
    <property type="term" value="F:uracil DNA N-glycosylase activity"/>
    <property type="evidence" value="ECO:0007669"/>
    <property type="project" value="UniProtKB-EC"/>
</dbReference>
<dbReference type="InterPro" id="IPR005122">
    <property type="entry name" value="Uracil-DNA_glycosylase-like"/>
</dbReference>
<keyword evidence="13" id="KW-0548">Nucleotidyltransferase</keyword>
<evidence type="ECO:0000256" key="2">
    <source>
        <dbReference type="ARBA" id="ARBA00006521"/>
    </source>
</evidence>
<evidence type="ECO:0000256" key="1">
    <source>
        <dbReference type="ARBA" id="ARBA00001400"/>
    </source>
</evidence>
<comment type="caution">
    <text evidence="13">The sequence shown here is derived from an EMBL/GenBank/DDBJ whole genome shotgun (WGS) entry which is preliminary data.</text>
</comment>
<gene>
    <name evidence="13" type="ORF">FHS48_001771</name>
</gene>